<gene>
    <name evidence="1" type="ORF">RCOM_0816820</name>
</gene>
<dbReference type="InParanoid" id="B9RX31"/>
<organism evidence="1 2">
    <name type="scientific">Ricinus communis</name>
    <name type="common">Castor bean</name>
    <dbReference type="NCBI Taxonomy" id="3988"/>
    <lineage>
        <taxon>Eukaryota</taxon>
        <taxon>Viridiplantae</taxon>
        <taxon>Streptophyta</taxon>
        <taxon>Embryophyta</taxon>
        <taxon>Tracheophyta</taxon>
        <taxon>Spermatophyta</taxon>
        <taxon>Magnoliopsida</taxon>
        <taxon>eudicotyledons</taxon>
        <taxon>Gunneridae</taxon>
        <taxon>Pentapetalae</taxon>
        <taxon>rosids</taxon>
        <taxon>fabids</taxon>
        <taxon>Malpighiales</taxon>
        <taxon>Euphorbiaceae</taxon>
        <taxon>Acalyphoideae</taxon>
        <taxon>Acalypheae</taxon>
        <taxon>Ricinus</taxon>
    </lineage>
</organism>
<accession>B9RX31</accession>
<name>B9RX31_RICCO</name>
<evidence type="ECO:0000313" key="2">
    <source>
        <dbReference type="Proteomes" id="UP000008311"/>
    </source>
</evidence>
<protein>
    <submittedName>
        <fullName evidence="1">Uncharacterized protein</fullName>
    </submittedName>
</protein>
<sequence>MAPTAAMLILSSHIKAASPPSLSPSTTASPTSSFGFKFSAAKWVQQDNTIFEGRYQKKKESSSSMVDPSLPAEDSALEEKFQESLKHSCWIMPKFNTSTFGTQGDLGSDTEGHTFVSRAEETKKMTAY</sequence>
<dbReference type="Proteomes" id="UP000008311">
    <property type="component" value="Unassembled WGS sequence"/>
</dbReference>
<keyword evidence="2" id="KW-1185">Reference proteome</keyword>
<proteinExistence type="predicted"/>
<evidence type="ECO:0000313" key="1">
    <source>
        <dbReference type="EMBL" id="EEF44060.1"/>
    </source>
</evidence>
<dbReference type="EMBL" id="EQ973826">
    <property type="protein sequence ID" value="EEF44060.1"/>
    <property type="molecule type" value="Genomic_DNA"/>
</dbReference>
<reference evidence="2" key="1">
    <citation type="journal article" date="2010" name="Nat. Biotechnol.">
        <title>Draft genome sequence of the oilseed species Ricinus communis.</title>
        <authorList>
            <person name="Chan A.P."/>
            <person name="Crabtree J."/>
            <person name="Zhao Q."/>
            <person name="Lorenzi H."/>
            <person name="Orvis J."/>
            <person name="Puiu D."/>
            <person name="Melake-Berhan A."/>
            <person name="Jones K.M."/>
            <person name="Redman J."/>
            <person name="Chen G."/>
            <person name="Cahoon E.B."/>
            <person name="Gedil M."/>
            <person name="Stanke M."/>
            <person name="Haas B.J."/>
            <person name="Wortman J.R."/>
            <person name="Fraser-Liggett C.M."/>
            <person name="Ravel J."/>
            <person name="Rabinowicz P.D."/>
        </authorList>
    </citation>
    <scope>NUCLEOTIDE SEQUENCE [LARGE SCALE GENOMIC DNA]</scope>
    <source>
        <strain evidence="2">cv. Hale</strain>
    </source>
</reference>
<dbReference type="AlphaFoldDB" id="B9RX31"/>